<keyword evidence="5" id="KW-0812">Transmembrane</keyword>
<gene>
    <name evidence="6" type="ORF">PRZ48_015073</name>
</gene>
<keyword evidence="5" id="KW-1133">Transmembrane helix</keyword>
<keyword evidence="5" id="KW-0472">Membrane</keyword>
<dbReference type="PANTHER" id="PTHR23023">
    <property type="entry name" value="DIMETHYLANILINE MONOOXYGENASE"/>
    <property type="match status" value="1"/>
</dbReference>
<evidence type="ECO:0000256" key="1">
    <source>
        <dbReference type="ARBA" id="ARBA00009183"/>
    </source>
</evidence>
<name>A0ABR0DY90_ZASCE</name>
<dbReference type="Proteomes" id="UP001305779">
    <property type="component" value="Unassembled WGS sequence"/>
</dbReference>
<dbReference type="Pfam" id="PF13738">
    <property type="entry name" value="Pyr_redox_3"/>
    <property type="match status" value="1"/>
</dbReference>
<dbReference type="Gene3D" id="3.50.50.60">
    <property type="entry name" value="FAD/NAD(P)-binding domain"/>
    <property type="match status" value="3"/>
</dbReference>
<evidence type="ECO:0000256" key="4">
    <source>
        <dbReference type="ARBA" id="ARBA00023002"/>
    </source>
</evidence>
<dbReference type="InterPro" id="IPR050346">
    <property type="entry name" value="FMO-like"/>
</dbReference>
<dbReference type="InterPro" id="IPR036188">
    <property type="entry name" value="FAD/NAD-bd_sf"/>
</dbReference>
<evidence type="ECO:0000256" key="5">
    <source>
        <dbReference type="SAM" id="Phobius"/>
    </source>
</evidence>
<dbReference type="SUPFAM" id="SSF51905">
    <property type="entry name" value="FAD/NAD(P)-binding domain"/>
    <property type="match status" value="1"/>
</dbReference>
<dbReference type="PRINTS" id="PR00469">
    <property type="entry name" value="PNDRDTASEII"/>
</dbReference>
<accession>A0ABR0DY90</accession>
<proteinExistence type="inferred from homology"/>
<protein>
    <recommendedName>
        <fullName evidence="8">Flavin-containing monooxygenase</fullName>
    </recommendedName>
</protein>
<organism evidence="6 7">
    <name type="scientific">Zasmidium cellare</name>
    <name type="common">Wine cellar mold</name>
    <name type="synonym">Racodium cellare</name>
    <dbReference type="NCBI Taxonomy" id="395010"/>
    <lineage>
        <taxon>Eukaryota</taxon>
        <taxon>Fungi</taxon>
        <taxon>Dikarya</taxon>
        <taxon>Ascomycota</taxon>
        <taxon>Pezizomycotina</taxon>
        <taxon>Dothideomycetes</taxon>
        <taxon>Dothideomycetidae</taxon>
        <taxon>Mycosphaerellales</taxon>
        <taxon>Mycosphaerellaceae</taxon>
        <taxon>Zasmidium</taxon>
    </lineage>
</organism>
<evidence type="ECO:0000256" key="2">
    <source>
        <dbReference type="ARBA" id="ARBA00022630"/>
    </source>
</evidence>
<dbReference type="PRINTS" id="PR00368">
    <property type="entry name" value="FADPNR"/>
</dbReference>
<keyword evidence="3" id="KW-0274">FAD</keyword>
<evidence type="ECO:0008006" key="8">
    <source>
        <dbReference type="Google" id="ProtNLM"/>
    </source>
</evidence>
<comment type="similarity">
    <text evidence="1">Belongs to the FMO family.</text>
</comment>
<evidence type="ECO:0000256" key="3">
    <source>
        <dbReference type="ARBA" id="ARBA00022827"/>
    </source>
</evidence>
<evidence type="ECO:0000313" key="6">
    <source>
        <dbReference type="EMBL" id="KAK4493888.1"/>
    </source>
</evidence>
<sequence length="566" mass="63026">MQASGLRARIFEQHSSLGGYCARPTKPEQALTVSNWLIAFSDFVSDIPDMSNWMQYPTAETYCRYLEKYAEEFGLKEHITYNAPPCVVTSSQPVYSRSLIVATGANQQTNPLPRGLQGYTGKVINISDYDRSFEDEVRKKDMRVLVVGGGESGADVAADLANIAPGRVDVLLRHYIAAGGRFQNKESEAKQLVASRSTRFPMTAFLETYVASHLSSKVSRYFCDLMLMLFWRLGTLEEETSRMCLDHPNPQASVVTKNQRMFEASHDKKLEIVIAPEFAANEKTVVFSSNGREVKIAEYDAIVLCTGFHAGRFDWLHIDQPKAFNPRDCWLHCFPPSLGNCLFFVGHARPQQGGIPAMAEILSRYIARILSGASTLPTNYEALAVHDAATEREYYSATPDLHTLVDYNAFIESVSRRIGCEPRLPLSLILLYNIHMFSWLFPLLFTTTRMTALLALATYLLTTLLLTTTLNSLFVKFLLCPRWPIFYRQRGPGARPDLLSTRLASISLGKDIVLSPLLVVAMVLCAFDGVVRGAYRGRGGGGAVRGGVWGVVEAKVIWVAWGGVER</sequence>
<feature type="transmembrane region" description="Helical" evidence="5">
    <location>
        <begin position="424"/>
        <end position="445"/>
    </location>
</feature>
<reference evidence="6 7" key="1">
    <citation type="journal article" date="2023" name="G3 (Bethesda)">
        <title>A chromosome-level genome assembly of Zasmidium syzygii isolated from banana leaves.</title>
        <authorList>
            <person name="van Westerhoven A.C."/>
            <person name="Mehrabi R."/>
            <person name="Talebi R."/>
            <person name="Steentjes M.B.F."/>
            <person name="Corcolon B."/>
            <person name="Chong P.A."/>
            <person name="Kema G.H.J."/>
            <person name="Seidl M.F."/>
        </authorList>
    </citation>
    <scope>NUCLEOTIDE SEQUENCE [LARGE SCALE GENOMIC DNA]</scope>
    <source>
        <strain evidence="6 7">P124</strain>
    </source>
</reference>
<dbReference type="Pfam" id="PF00743">
    <property type="entry name" value="FMO-like"/>
    <property type="match status" value="1"/>
</dbReference>
<feature type="transmembrane region" description="Helical" evidence="5">
    <location>
        <begin position="452"/>
        <end position="474"/>
    </location>
</feature>
<feature type="transmembrane region" description="Helical" evidence="5">
    <location>
        <begin position="512"/>
        <end position="531"/>
    </location>
</feature>
<keyword evidence="7" id="KW-1185">Reference proteome</keyword>
<comment type="caution">
    <text evidence="6">The sequence shown here is derived from an EMBL/GenBank/DDBJ whole genome shotgun (WGS) entry which is preliminary data.</text>
</comment>
<keyword evidence="2" id="KW-0285">Flavoprotein</keyword>
<evidence type="ECO:0000313" key="7">
    <source>
        <dbReference type="Proteomes" id="UP001305779"/>
    </source>
</evidence>
<dbReference type="InterPro" id="IPR020946">
    <property type="entry name" value="Flavin_mOase-like"/>
</dbReference>
<keyword evidence="4" id="KW-0560">Oxidoreductase</keyword>
<dbReference type="EMBL" id="JAXOVC010000015">
    <property type="protein sequence ID" value="KAK4493888.1"/>
    <property type="molecule type" value="Genomic_DNA"/>
</dbReference>